<feature type="transmembrane region" description="Helical" evidence="6">
    <location>
        <begin position="421"/>
        <end position="441"/>
    </location>
</feature>
<feature type="transmembrane region" description="Helical" evidence="6">
    <location>
        <begin position="386"/>
        <end position="409"/>
    </location>
</feature>
<dbReference type="EMBL" id="NCVQ01000001">
    <property type="protein sequence ID" value="PWZ57903.1"/>
    <property type="molecule type" value="Genomic_DNA"/>
</dbReference>
<dbReference type="GO" id="GO:0022857">
    <property type="term" value="F:transmembrane transporter activity"/>
    <property type="evidence" value="ECO:0007669"/>
    <property type="project" value="InterPro"/>
</dbReference>
<dbReference type="Gene3D" id="1.20.1250.20">
    <property type="entry name" value="MFS general substrate transporter like domains"/>
    <property type="match status" value="1"/>
</dbReference>
<dbReference type="CDD" id="cd17351">
    <property type="entry name" value="MFS_NPF"/>
    <property type="match status" value="1"/>
</dbReference>
<feature type="transmembrane region" description="Helical" evidence="6">
    <location>
        <begin position="225"/>
        <end position="245"/>
    </location>
</feature>
<keyword evidence="4 6" id="KW-1133">Transmembrane helix</keyword>
<evidence type="ECO:0000313" key="7">
    <source>
        <dbReference type="EMBL" id="PWZ57903.1"/>
    </source>
</evidence>
<keyword evidence="3 6" id="KW-0812">Transmembrane</keyword>
<dbReference type="SUPFAM" id="SSF103473">
    <property type="entry name" value="MFS general substrate transporter"/>
    <property type="match status" value="1"/>
</dbReference>
<feature type="transmembrane region" description="Helical" evidence="6">
    <location>
        <begin position="157"/>
        <end position="179"/>
    </location>
</feature>
<evidence type="ECO:0000256" key="6">
    <source>
        <dbReference type="SAM" id="Phobius"/>
    </source>
</evidence>
<feature type="transmembrane region" description="Helical" evidence="6">
    <location>
        <begin position="86"/>
        <end position="107"/>
    </location>
</feature>
<gene>
    <name evidence="7" type="primary">NPF8.3_3</name>
    <name evidence="7" type="ORF">Zm00014a_007668</name>
</gene>
<dbReference type="PANTHER" id="PTHR11654">
    <property type="entry name" value="OLIGOPEPTIDE TRANSPORTER-RELATED"/>
    <property type="match status" value="1"/>
</dbReference>
<feature type="transmembrane region" description="Helical" evidence="6">
    <location>
        <begin position="461"/>
        <end position="485"/>
    </location>
</feature>
<dbReference type="GO" id="GO:0016020">
    <property type="term" value="C:membrane"/>
    <property type="evidence" value="ECO:0007669"/>
    <property type="project" value="UniProtKB-SubCell"/>
</dbReference>
<evidence type="ECO:0000256" key="5">
    <source>
        <dbReference type="ARBA" id="ARBA00023136"/>
    </source>
</evidence>
<evidence type="ECO:0000256" key="2">
    <source>
        <dbReference type="ARBA" id="ARBA00005982"/>
    </source>
</evidence>
<feature type="transmembrane region" description="Helical" evidence="6">
    <location>
        <begin position="344"/>
        <end position="366"/>
    </location>
</feature>
<feature type="transmembrane region" description="Helical" evidence="6">
    <location>
        <begin position="46"/>
        <end position="66"/>
    </location>
</feature>
<dbReference type="AlphaFoldDB" id="A0A317YH67"/>
<reference evidence="7" key="1">
    <citation type="journal article" date="2018" name="Nat. Genet.">
        <title>Extensive intraspecific gene order and gene structural variations between Mo17 and other maize genomes.</title>
        <authorList>
            <person name="Sun S."/>
            <person name="Zhou Y."/>
            <person name="Chen J."/>
            <person name="Shi J."/>
            <person name="Zhao H."/>
            <person name="Zhao H."/>
            <person name="Song W."/>
            <person name="Zhang M."/>
            <person name="Cui Y."/>
            <person name="Dong X."/>
            <person name="Liu H."/>
            <person name="Ma X."/>
            <person name="Jiao Y."/>
            <person name="Wang B."/>
            <person name="Wei X."/>
            <person name="Stein J.C."/>
            <person name="Glaubitz J.C."/>
            <person name="Lu F."/>
            <person name="Yu G."/>
            <person name="Liang C."/>
            <person name="Fengler K."/>
            <person name="Li B."/>
            <person name="Rafalski A."/>
            <person name="Schnable P.S."/>
            <person name="Ware D.H."/>
            <person name="Buckler E.S."/>
            <person name="Lai J."/>
        </authorList>
    </citation>
    <scope>NUCLEOTIDE SEQUENCE [LARGE SCALE GENOMIC DNA]</scope>
    <source>
        <tissue evidence="7">Seedling</tissue>
    </source>
</reference>
<comment type="caution">
    <text evidence="7">The sequence shown here is derived from an EMBL/GenBank/DDBJ whole genome shotgun (WGS) entry which is preliminary data.</text>
</comment>
<feature type="transmembrane region" description="Helical" evidence="6">
    <location>
        <begin position="497"/>
        <end position="522"/>
    </location>
</feature>
<dbReference type="InterPro" id="IPR036259">
    <property type="entry name" value="MFS_trans_sf"/>
</dbReference>
<comment type="similarity">
    <text evidence="2">Belongs to the major facilitator superfamily. Proton-dependent oligopeptide transporter (POT/PTR) (TC 2.A.17) family.</text>
</comment>
<evidence type="ECO:0000256" key="3">
    <source>
        <dbReference type="ARBA" id="ARBA00022692"/>
    </source>
</evidence>
<feature type="transmembrane region" description="Helical" evidence="6">
    <location>
        <begin position="119"/>
        <end position="137"/>
    </location>
</feature>
<proteinExistence type="inferred from homology"/>
<protein>
    <submittedName>
        <fullName evidence="7">Protein NRT1/ PTR FAMILY 8.3</fullName>
    </submittedName>
</protein>
<evidence type="ECO:0000256" key="1">
    <source>
        <dbReference type="ARBA" id="ARBA00004141"/>
    </source>
</evidence>
<name>A0A317YH67_MAIZE</name>
<feature type="transmembrane region" description="Helical" evidence="6">
    <location>
        <begin position="542"/>
        <end position="559"/>
    </location>
</feature>
<dbReference type="Pfam" id="PF00854">
    <property type="entry name" value="PTR2"/>
    <property type="match status" value="1"/>
</dbReference>
<dbReference type="ExpressionAtlas" id="A0A317YH67">
    <property type="expression patterns" value="baseline and differential"/>
</dbReference>
<feature type="transmembrane region" description="Helical" evidence="6">
    <location>
        <begin position="200"/>
        <end position="219"/>
    </location>
</feature>
<dbReference type="Proteomes" id="UP000251960">
    <property type="component" value="Chromosome 1"/>
</dbReference>
<organism evidence="7">
    <name type="scientific">Zea mays</name>
    <name type="common">Maize</name>
    <dbReference type="NCBI Taxonomy" id="4577"/>
    <lineage>
        <taxon>Eukaryota</taxon>
        <taxon>Viridiplantae</taxon>
        <taxon>Streptophyta</taxon>
        <taxon>Embryophyta</taxon>
        <taxon>Tracheophyta</taxon>
        <taxon>Spermatophyta</taxon>
        <taxon>Magnoliopsida</taxon>
        <taxon>Liliopsida</taxon>
        <taxon>Poales</taxon>
        <taxon>Poaceae</taxon>
        <taxon>PACMAD clade</taxon>
        <taxon>Panicoideae</taxon>
        <taxon>Andropogonodae</taxon>
        <taxon>Andropogoneae</taxon>
        <taxon>Tripsacinae</taxon>
        <taxon>Zea</taxon>
    </lineage>
</organism>
<keyword evidence="5 6" id="KW-0472">Membrane</keyword>
<sequence>MEAASDEERPLIQYLAPEDDEASSRYTSDGTLDINKQRALKKSTGNWRACFMILGTEFAECLAFYATAKNLVTYLTAELGETNIDAATNVSTWIGSCYLTPLIGAFLADTYWGRYKTMIVFLLLYIVGMLTLTASAWHPLAMEDYSPDNSGLRRATAYLGLYLVSLGTGGIKPCTAALGADQFDGGDAAERVTKASFFNWYYFCTNIGSLLSGTVLVWVQENIGWGVGFTVQTVFMLFGLAVFVAGRKVYRYTKLGGSPLTRVAQVVVAAVRNCHLVLPDDTSALYHDKLLPTDPNFRIESARQFRFFDKAAIITGEKGAAAPTSPWRLCTVSQVEELKMLLRLLPVWASMVLFFAVSAQTVTTFIEQARVMDNRIGPFTIPPASIATFDVISVMVCVPVYDAVLVPLARRATGNDRGLSQLHRLSIGIALSVVVMVYAALLEGRRLALARANMPAMNIAWQAPMFAVHGAAAVFATVGVLEFFYDQSPDGMKSLGNALALLSMAAGSYFNSLALSTVGAITASGGERGWLPDDLNKGHMDYFFWMMAALGTLNLLHFLHYCNRRYRGNNTTTS</sequence>
<comment type="subcellular location">
    <subcellularLocation>
        <location evidence="1">Membrane</location>
        <topology evidence="1">Multi-pass membrane protein</topology>
    </subcellularLocation>
</comment>
<accession>A0A317YH67</accession>
<dbReference type="InterPro" id="IPR000109">
    <property type="entry name" value="POT_fam"/>
</dbReference>
<evidence type="ECO:0000256" key="4">
    <source>
        <dbReference type="ARBA" id="ARBA00022989"/>
    </source>
</evidence>